<feature type="coiled-coil region" evidence="1">
    <location>
        <begin position="232"/>
        <end position="266"/>
    </location>
</feature>
<accession>A0A8K0Y2S8</accession>
<reference evidence="2" key="1">
    <citation type="submission" date="2021-01" db="EMBL/GenBank/DDBJ databases">
        <title>Tabrizicola alba sp. nov. a motile alkaliphilic bacterium isolated from a soda lake.</title>
        <authorList>
            <person name="Szuroczki S."/>
            <person name="Abbaszade G."/>
            <person name="Schumann P."/>
            <person name="Toth E."/>
        </authorList>
    </citation>
    <scope>NUCLEOTIDE SEQUENCE</scope>
    <source>
        <strain evidence="2">DMG-N-6</strain>
    </source>
</reference>
<dbReference type="EMBL" id="JAESVN010000012">
    <property type="protein sequence ID" value="MBL4919069.1"/>
    <property type="molecule type" value="Genomic_DNA"/>
</dbReference>
<name>A0A8K0Y2S8_9RHOB</name>
<evidence type="ECO:0000256" key="1">
    <source>
        <dbReference type="SAM" id="Coils"/>
    </source>
</evidence>
<dbReference type="Proteomes" id="UP000648908">
    <property type="component" value="Unassembled WGS sequence"/>
</dbReference>
<evidence type="ECO:0000313" key="2">
    <source>
        <dbReference type="EMBL" id="MBL4919069.1"/>
    </source>
</evidence>
<keyword evidence="3" id="KW-1185">Reference proteome</keyword>
<dbReference type="RefSeq" id="WP_202690050.1">
    <property type="nucleotide sequence ID" value="NZ_JAESVN010000012.1"/>
</dbReference>
<proteinExistence type="predicted"/>
<dbReference type="AlphaFoldDB" id="A0A8K0Y2S8"/>
<keyword evidence="1" id="KW-0175">Coiled coil</keyword>
<evidence type="ECO:0000313" key="3">
    <source>
        <dbReference type="Proteomes" id="UP000648908"/>
    </source>
</evidence>
<sequence length="302" mass="32984">MPAADGKTEFTAELDADPLDEMTKQAKEFIKESKVLSKKFGKITFSQKIMLDPRKWKKKTLNAGMYGAARWDLKILAVRVGQYAKDGKPDAKAEAALSKDYDKIVKAITKKLSLELEELEKGGDNKKALKDGKAAFAKLDNVDFKSAFTGPLKSAIDVMKWLEKAVSGRNAKNAFTKAAGDMATVSGQFDKVGREANAAVAFLMKSAKEHAKADDAGLQNFAKEIEKSEKIFQKFLSEAEAFEKTLDEAEATIKEGKLDAAGVKAEIVKLQRVAGVDKSAQEALKAAKTLKPAFLKIEKSLK</sequence>
<organism evidence="2 3">
    <name type="scientific">Szabonella alba</name>
    <dbReference type="NCBI Taxonomy" id="2804194"/>
    <lineage>
        <taxon>Bacteria</taxon>
        <taxon>Pseudomonadati</taxon>
        <taxon>Pseudomonadota</taxon>
        <taxon>Alphaproteobacteria</taxon>
        <taxon>Rhodobacterales</taxon>
        <taxon>Paracoccaceae</taxon>
        <taxon>Szabonella</taxon>
    </lineage>
</organism>
<gene>
    <name evidence="2" type="ORF">JL811_17745</name>
</gene>
<comment type="caution">
    <text evidence="2">The sequence shown here is derived from an EMBL/GenBank/DDBJ whole genome shotgun (WGS) entry which is preliminary data.</text>
</comment>
<protein>
    <submittedName>
        <fullName evidence="2">Uncharacterized protein</fullName>
    </submittedName>
</protein>